<keyword evidence="5 7" id="KW-1133">Transmembrane helix</keyword>
<dbReference type="InterPro" id="IPR036259">
    <property type="entry name" value="MFS_trans_sf"/>
</dbReference>
<keyword evidence="2" id="KW-0813">Transport</keyword>
<feature type="transmembrane region" description="Helical" evidence="7">
    <location>
        <begin position="269"/>
        <end position="289"/>
    </location>
</feature>
<dbReference type="Proteomes" id="UP000192448">
    <property type="component" value="Unassembled WGS sequence"/>
</dbReference>
<evidence type="ECO:0000259" key="8">
    <source>
        <dbReference type="PROSITE" id="PS50850"/>
    </source>
</evidence>
<evidence type="ECO:0000256" key="5">
    <source>
        <dbReference type="ARBA" id="ARBA00022989"/>
    </source>
</evidence>
<dbReference type="RefSeq" id="WP_083164407.1">
    <property type="nucleotide sequence ID" value="NZ_MVHF01000010.1"/>
</dbReference>
<feature type="transmembrane region" description="Helical" evidence="7">
    <location>
        <begin position="58"/>
        <end position="75"/>
    </location>
</feature>
<keyword evidence="4 7" id="KW-0812">Transmembrane</keyword>
<dbReference type="PROSITE" id="PS50850">
    <property type="entry name" value="MFS"/>
    <property type="match status" value="1"/>
</dbReference>
<feature type="domain" description="Major facilitator superfamily (MFS) profile" evidence="8">
    <location>
        <begin position="20"/>
        <end position="446"/>
    </location>
</feature>
<proteinExistence type="predicted"/>
<feature type="transmembrane region" description="Helical" evidence="7">
    <location>
        <begin position="146"/>
        <end position="165"/>
    </location>
</feature>
<feature type="transmembrane region" description="Helical" evidence="7">
    <location>
        <begin position="171"/>
        <end position="191"/>
    </location>
</feature>
<accession>A0A1X0B218</accession>
<dbReference type="GO" id="GO:0022857">
    <property type="term" value="F:transmembrane transporter activity"/>
    <property type="evidence" value="ECO:0007669"/>
    <property type="project" value="InterPro"/>
</dbReference>
<dbReference type="EMBL" id="MVHF01000010">
    <property type="protein sequence ID" value="ORA35916.1"/>
    <property type="molecule type" value="Genomic_DNA"/>
</dbReference>
<feature type="transmembrane region" description="Helical" evidence="7">
    <location>
        <begin position="421"/>
        <end position="441"/>
    </location>
</feature>
<dbReference type="GO" id="GO:0005886">
    <property type="term" value="C:plasma membrane"/>
    <property type="evidence" value="ECO:0007669"/>
    <property type="project" value="UniProtKB-SubCell"/>
</dbReference>
<evidence type="ECO:0000256" key="1">
    <source>
        <dbReference type="ARBA" id="ARBA00004651"/>
    </source>
</evidence>
<dbReference type="STRING" id="1927124.BST13_12955"/>
<keyword evidence="6 7" id="KW-0472">Membrane</keyword>
<sequence>MTTPCDKGVPRASARISWPVMIPLLVGILAQSLAVSMINTALPKLAHDLQIAPADQSWVVNIYPLAVAAAIVPAARWGDRSGRRRALVAGMTVFALLSAVAPMLPAPGLLAARLGLGIAGALILANVVSTIGAVFTGHARTMANGLWVAVFGAANTIGPLVGGYLTDRWGWQWVFWICVPIAAIGALLTRVAVPNTRAQVMPAWHPGWVMVAALGLGVTVYGVQRLPFAPAVGAAVGLAGAGVLTVFLWAQRRLRDPLLRVDLFGDRGFSAGVATIVVSAGATLGAIYLTSLHLQNDRGWSASATGLVLLWQAIATMAGGIVAPALARIDRRGLVLPAALLLQASGLAWAARDPAAIGPALLLIGAGFGVIGTLGTTALFVAAPVDAVSQVGVVQEVAFALGSGFGIAVLAALAAPSGYSGSLVAAAVGVTLTAAAVAWIGNPLAPASGT</sequence>
<dbReference type="OrthoDB" id="9812221at2"/>
<evidence type="ECO:0000313" key="10">
    <source>
        <dbReference type="Proteomes" id="UP000192448"/>
    </source>
</evidence>
<comment type="caution">
    <text evidence="9">The sequence shown here is derived from an EMBL/GenBank/DDBJ whole genome shotgun (WGS) entry which is preliminary data.</text>
</comment>
<feature type="transmembrane region" description="Helical" evidence="7">
    <location>
        <begin position="87"/>
        <end position="104"/>
    </location>
</feature>
<keyword evidence="10" id="KW-1185">Reference proteome</keyword>
<evidence type="ECO:0000256" key="7">
    <source>
        <dbReference type="SAM" id="Phobius"/>
    </source>
</evidence>
<name>A0A1X0B218_9MYCO</name>
<organism evidence="9 10">
    <name type="scientific">Mycobacterium aquaticum</name>
    <dbReference type="NCBI Taxonomy" id="1927124"/>
    <lineage>
        <taxon>Bacteria</taxon>
        <taxon>Bacillati</taxon>
        <taxon>Actinomycetota</taxon>
        <taxon>Actinomycetes</taxon>
        <taxon>Mycobacteriales</taxon>
        <taxon>Mycobacteriaceae</taxon>
        <taxon>Mycobacterium</taxon>
    </lineage>
</organism>
<feature type="transmembrane region" description="Helical" evidence="7">
    <location>
        <begin position="228"/>
        <end position="249"/>
    </location>
</feature>
<dbReference type="Pfam" id="PF07690">
    <property type="entry name" value="MFS_1"/>
    <property type="match status" value="1"/>
</dbReference>
<comment type="subcellular location">
    <subcellularLocation>
        <location evidence="1">Cell membrane</location>
        <topology evidence="1">Multi-pass membrane protein</topology>
    </subcellularLocation>
</comment>
<gene>
    <name evidence="9" type="ORF">BST13_12955</name>
</gene>
<dbReference type="PANTHER" id="PTHR42718:SF47">
    <property type="entry name" value="METHYL VIOLOGEN RESISTANCE PROTEIN SMVA"/>
    <property type="match status" value="1"/>
</dbReference>
<feature type="transmembrane region" description="Helical" evidence="7">
    <location>
        <begin position="397"/>
        <end position="415"/>
    </location>
</feature>
<feature type="transmembrane region" description="Helical" evidence="7">
    <location>
        <begin position="203"/>
        <end position="222"/>
    </location>
</feature>
<feature type="transmembrane region" description="Helical" evidence="7">
    <location>
        <begin position="309"/>
        <end position="327"/>
    </location>
</feature>
<dbReference type="PANTHER" id="PTHR42718">
    <property type="entry name" value="MAJOR FACILITATOR SUPERFAMILY MULTIDRUG TRANSPORTER MFSC"/>
    <property type="match status" value="1"/>
</dbReference>
<protein>
    <submittedName>
        <fullName evidence="9">MFS transporter</fullName>
    </submittedName>
</protein>
<evidence type="ECO:0000256" key="4">
    <source>
        <dbReference type="ARBA" id="ARBA00022692"/>
    </source>
</evidence>
<dbReference type="CDD" id="cd17321">
    <property type="entry name" value="MFS_MMR_MDR_like"/>
    <property type="match status" value="1"/>
</dbReference>
<evidence type="ECO:0000313" key="9">
    <source>
        <dbReference type="EMBL" id="ORA35916.1"/>
    </source>
</evidence>
<dbReference type="InterPro" id="IPR011701">
    <property type="entry name" value="MFS"/>
</dbReference>
<keyword evidence="3" id="KW-1003">Cell membrane</keyword>
<dbReference type="AlphaFoldDB" id="A0A1X0B218"/>
<evidence type="ECO:0000256" key="6">
    <source>
        <dbReference type="ARBA" id="ARBA00023136"/>
    </source>
</evidence>
<feature type="transmembrane region" description="Helical" evidence="7">
    <location>
        <begin position="20"/>
        <end position="38"/>
    </location>
</feature>
<dbReference type="SUPFAM" id="SSF103473">
    <property type="entry name" value="MFS general substrate transporter"/>
    <property type="match status" value="1"/>
</dbReference>
<feature type="transmembrane region" description="Helical" evidence="7">
    <location>
        <begin position="357"/>
        <end position="385"/>
    </location>
</feature>
<dbReference type="Gene3D" id="1.20.1250.20">
    <property type="entry name" value="MFS general substrate transporter like domains"/>
    <property type="match status" value="1"/>
</dbReference>
<feature type="transmembrane region" description="Helical" evidence="7">
    <location>
        <begin position="110"/>
        <end position="134"/>
    </location>
</feature>
<evidence type="ECO:0000256" key="3">
    <source>
        <dbReference type="ARBA" id="ARBA00022475"/>
    </source>
</evidence>
<evidence type="ECO:0000256" key="2">
    <source>
        <dbReference type="ARBA" id="ARBA00022448"/>
    </source>
</evidence>
<reference evidence="9 10" key="1">
    <citation type="submission" date="2017-02" db="EMBL/GenBank/DDBJ databases">
        <title>The new phylogeny of genus Mycobacterium.</title>
        <authorList>
            <person name="Tortoli E."/>
            <person name="Trovato A."/>
            <person name="Cirillo D.M."/>
        </authorList>
    </citation>
    <scope>NUCLEOTIDE SEQUENCE [LARGE SCALE GENOMIC DNA]</scope>
    <source>
        <strain evidence="9 10">RW6</strain>
    </source>
</reference>
<dbReference type="InterPro" id="IPR020846">
    <property type="entry name" value="MFS_dom"/>
</dbReference>